<name>A0A1V8SUD4_9PEZI</name>
<keyword evidence="4" id="KW-1185">Reference proteome</keyword>
<accession>A0A1V8SUD4</accession>
<protein>
    <submittedName>
        <fullName evidence="3">Uncharacterized protein</fullName>
    </submittedName>
</protein>
<comment type="caution">
    <text evidence="3">The sequence shown here is derived from an EMBL/GenBank/DDBJ whole genome shotgun (WGS) entry which is preliminary data.</text>
</comment>
<evidence type="ECO:0000313" key="4">
    <source>
        <dbReference type="Proteomes" id="UP000192596"/>
    </source>
</evidence>
<dbReference type="AlphaFoldDB" id="A0A1V8SUD4"/>
<feature type="transmembrane region" description="Helical" evidence="2">
    <location>
        <begin position="39"/>
        <end position="65"/>
    </location>
</feature>
<dbReference type="OrthoDB" id="5357734at2759"/>
<gene>
    <name evidence="3" type="ORF">B0A48_11080</name>
</gene>
<feature type="region of interest" description="Disordered" evidence="1">
    <location>
        <begin position="1"/>
        <end position="32"/>
    </location>
</feature>
<dbReference type="STRING" id="1507870.A0A1V8SUD4"/>
<dbReference type="PANTHER" id="PTHR37576">
    <property type="entry name" value="DEFECT AT LOW TEMPERATURE PROTEIN 1"/>
    <property type="match status" value="1"/>
</dbReference>
<dbReference type="PANTHER" id="PTHR37576:SF2">
    <property type="entry name" value="DEFECT AT LOW TEMPERATURE PROTEIN 1"/>
    <property type="match status" value="1"/>
</dbReference>
<keyword evidence="2" id="KW-0812">Transmembrane</keyword>
<feature type="transmembrane region" description="Helical" evidence="2">
    <location>
        <begin position="493"/>
        <end position="516"/>
    </location>
</feature>
<organism evidence="3 4">
    <name type="scientific">Cryoendolithus antarcticus</name>
    <dbReference type="NCBI Taxonomy" id="1507870"/>
    <lineage>
        <taxon>Eukaryota</taxon>
        <taxon>Fungi</taxon>
        <taxon>Dikarya</taxon>
        <taxon>Ascomycota</taxon>
        <taxon>Pezizomycotina</taxon>
        <taxon>Dothideomycetes</taxon>
        <taxon>Dothideomycetidae</taxon>
        <taxon>Cladosporiales</taxon>
        <taxon>Cladosporiaceae</taxon>
        <taxon>Cryoendolithus</taxon>
    </lineage>
</organism>
<feature type="transmembrane region" description="Helical" evidence="2">
    <location>
        <begin position="77"/>
        <end position="97"/>
    </location>
</feature>
<keyword evidence="2" id="KW-1133">Transmembrane helix</keyword>
<dbReference type="InParanoid" id="A0A1V8SUD4"/>
<dbReference type="Proteomes" id="UP000192596">
    <property type="component" value="Unassembled WGS sequence"/>
</dbReference>
<dbReference type="Pfam" id="PF11374">
    <property type="entry name" value="DUF3176"/>
    <property type="match status" value="1"/>
</dbReference>
<evidence type="ECO:0000313" key="3">
    <source>
        <dbReference type="EMBL" id="OQO02797.1"/>
    </source>
</evidence>
<sequence>MSSSTTTGDKDDATIELGTDSSNNSETKHPRERPHWIQWGPLAGIAALCLTVGCSAFALAILIASNNQPVDTWTVQPTVYIAVAAAIANTSIAFAYGRAVPIAWWYQASKGATIRALEQRWQIGSSVSQAVRYGRRLTWTTGVAILVAVMIVDGPLLQRASKVVSATQTSMVELNISLAPELPTGFSGGIHGGGMSNYGTSSEISTDWLHQKRMVLPSRPPCKGVCTGKVVGAGITKTNCTTSIRTIPKEDAFNTKATWSNATDGRFGTYGTNPAFVIGLSVYDRSAADISVLQSEAAMLYVGLLDIAYLQDPGGNYTAEQCYLVPALLEYDVLLDGENQLSINTDGGSIGRVVSRANNTDPGWDTIWYDDTTLVSNTSYPTALGWFTSFLNGILQANVSARAPVPNVLDADWVVDAGTFNAQAMKYMTPDGKFFDPTRDIIQNYNELMFRGALKVADWSNLTSLMDPGLSPNQTMMANQTLTQNVFKSDYRWFAGATVLEVIVIMAVLPMFWGWWTLHRDLDLSPFALGLALNAPLLRDANAAEGVKGMLRTHGDTKVRYGFVVAEHDATGEKDELGRRASSGTWRVGIGESWGVVHLTK</sequence>
<evidence type="ECO:0000256" key="1">
    <source>
        <dbReference type="SAM" id="MobiDB-lite"/>
    </source>
</evidence>
<dbReference type="EMBL" id="NAJO01000026">
    <property type="protein sequence ID" value="OQO02797.1"/>
    <property type="molecule type" value="Genomic_DNA"/>
</dbReference>
<proteinExistence type="predicted"/>
<reference evidence="4" key="1">
    <citation type="submission" date="2017-03" db="EMBL/GenBank/DDBJ databases">
        <title>Genomes of endolithic fungi from Antarctica.</title>
        <authorList>
            <person name="Coleine C."/>
            <person name="Masonjones S."/>
            <person name="Stajich J.E."/>
        </authorList>
    </citation>
    <scope>NUCLEOTIDE SEQUENCE [LARGE SCALE GENOMIC DNA]</scope>
    <source>
        <strain evidence="4">CCFEE 5527</strain>
    </source>
</reference>
<evidence type="ECO:0000256" key="2">
    <source>
        <dbReference type="SAM" id="Phobius"/>
    </source>
</evidence>
<keyword evidence="2" id="KW-0472">Membrane</keyword>
<dbReference type="InterPro" id="IPR021514">
    <property type="entry name" value="DUF3176"/>
</dbReference>